<reference evidence="1 2" key="1">
    <citation type="journal article" date="2016" name="Mol. Biol. Evol.">
        <title>Comparative Genomics of Early-Diverging Mushroom-Forming Fungi Provides Insights into the Origins of Lignocellulose Decay Capabilities.</title>
        <authorList>
            <person name="Nagy L.G."/>
            <person name="Riley R."/>
            <person name="Tritt A."/>
            <person name="Adam C."/>
            <person name="Daum C."/>
            <person name="Floudas D."/>
            <person name="Sun H."/>
            <person name="Yadav J.S."/>
            <person name="Pangilinan J."/>
            <person name="Larsson K.H."/>
            <person name="Matsuura K."/>
            <person name="Barry K."/>
            <person name="Labutti K."/>
            <person name="Kuo R."/>
            <person name="Ohm R.A."/>
            <person name="Bhattacharya S.S."/>
            <person name="Shirouzu T."/>
            <person name="Yoshinaga Y."/>
            <person name="Martin F.M."/>
            <person name="Grigoriev I.V."/>
            <person name="Hibbett D.S."/>
        </authorList>
    </citation>
    <scope>NUCLEOTIDE SEQUENCE [LARGE SCALE GENOMIC DNA]</scope>
    <source>
        <strain evidence="1 2">93-53</strain>
    </source>
</reference>
<evidence type="ECO:0000313" key="2">
    <source>
        <dbReference type="Proteomes" id="UP000076871"/>
    </source>
</evidence>
<organism evidence="1 2">
    <name type="scientific">Laetiporus sulphureus 93-53</name>
    <dbReference type="NCBI Taxonomy" id="1314785"/>
    <lineage>
        <taxon>Eukaryota</taxon>
        <taxon>Fungi</taxon>
        <taxon>Dikarya</taxon>
        <taxon>Basidiomycota</taxon>
        <taxon>Agaricomycotina</taxon>
        <taxon>Agaricomycetes</taxon>
        <taxon>Polyporales</taxon>
        <taxon>Laetiporus</taxon>
    </lineage>
</organism>
<dbReference type="RefSeq" id="XP_040769488.1">
    <property type="nucleotide sequence ID" value="XM_040901380.1"/>
</dbReference>
<accession>A0A165HK96</accession>
<sequence>MRLLRTLLLRRRWLSGYLSTRVASRSRARDFHLLTFTAITDDQRSQRRDRLPQEIDASYVVVTHRSSSPSGMPCNLLGCVADIALLVRLEHCCTPARSDCLAGFRVGLCAGFAMLCALL</sequence>
<dbReference type="AlphaFoldDB" id="A0A165HK96"/>
<proteinExistence type="predicted"/>
<dbReference type="EMBL" id="KV427606">
    <property type="protein sequence ID" value="KZT11840.1"/>
    <property type="molecule type" value="Genomic_DNA"/>
</dbReference>
<evidence type="ECO:0000313" key="1">
    <source>
        <dbReference type="EMBL" id="KZT11840.1"/>
    </source>
</evidence>
<dbReference type="GeneID" id="63818412"/>
<dbReference type="InParanoid" id="A0A165HK96"/>
<dbReference type="Proteomes" id="UP000076871">
    <property type="component" value="Unassembled WGS sequence"/>
</dbReference>
<gene>
    <name evidence="1" type="ORF">LAESUDRAFT_154353</name>
</gene>
<keyword evidence="2" id="KW-1185">Reference proteome</keyword>
<protein>
    <submittedName>
        <fullName evidence="1">Uncharacterized protein</fullName>
    </submittedName>
</protein>
<name>A0A165HK96_9APHY</name>